<dbReference type="Gene3D" id="3.40.50.720">
    <property type="entry name" value="NAD(P)-binding Rossmann-like Domain"/>
    <property type="match status" value="1"/>
</dbReference>
<name>A0A420EHP2_9ALTE</name>
<dbReference type="Pfam" id="PF21078">
    <property type="entry name" value="GDH_HM3"/>
    <property type="match status" value="1"/>
</dbReference>
<gene>
    <name evidence="7" type="ORF">DBZ36_07105</name>
</gene>
<dbReference type="Pfam" id="PF21075">
    <property type="entry name" value="GDH_ACT1"/>
    <property type="match status" value="1"/>
</dbReference>
<dbReference type="Pfam" id="PF21077">
    <property type="entry name" value="GDH_ACT3"/>
    <property type="match status" value="1"/>
</dbReference>
<dbReference type="PANTHER" id="PTHR43403:SF1">
    <property type="entry name" value="NAD-SPECIFIC GLUTAMATE DEHYDROGENASE"/>
    <property type="match status" value="1"/>
</dbReference>
<dbReference type="PANTHER" id="PTHR43403">
    <property type="entry name" value="NAD-SPECIFIC GLUTAMATE DEHYDROGENASE"/>
    <property type="match status" value="1"/>
</dbReference>
<feature type="domain" description="NAD-specific glutamate dehydrogenase C-terminal" evidence="3">
    <location>
        <begin position="1265"/>
        <end position="1601"/>
    </location>
</feature>
<comment type="caution">
    <text evidence="7">The sequence shown here is derived from an EMBL/GenBank/DDBJ whole genome shotgun (WGS) entry which is preliminary data.</text>
</comment>
<dbReference type="EMBL" id="RAQO01000004">
    <property type="protein sequence ID" value="RKF20203.1"/>
    <property type="molecule type" value="Genomic_DNA"/>
</dbReference>
<feature type="domain" description="NAD-glutamate dehydrogenase ACT3" evidence="6">
    <location>
        <begin position="549"/>
        <end position="627"/>
    </location>
</feature>
<keyword evidence="8" id="KW-1185">Reference proteome</keyword>
<dbReference type="GO" id="GO:0004352">
    <property type="term" value="F:glutamate dehydrogenase (NAD+) activity"/>
    <property type="evidence" value="ECO:0007669"/>
    <property type="project" value="InterPro"/>
</dbReference>
<dbReference type="InterPro" id="IPR028971">
    <property type="entry name" value="NAD-GDH_cat"/>
</dbReference>
<dbReference type="InterPro" id="IPR046346">
    <property type="entry name" value="Aminoacid_DH-like_N_sf"/>
</dbReference>
<evidence type="ECO:0000259" key="3">
    <source>
        <dbReference type="Pfam" id="PF21074"/>
    </source>
</evidence>
<evidence type="ECO:0000259" key="2">
    <source>
        <dbReference type="Pfam" id="PF05088"/>
    </source>
</evidence>
<evidence type="ECO:0000259" key="4">
    <source>
        <dbReference type="Pfam" id="PF21075"/>
    </source>
</evidence>
<evidence type="ECO:0000313" key="7">
    <source>
        <dbReference type="EMBL" id="RKF20203.1"/>
    </source>
</evidence>
<dbReference type="OrthoDB" id="9758052at2"/>
<feature type="domain" description="NAD-glutamate dehydrogenase N-terminal ACT1" evidence="4">
    <location>
        <begin position="34"/>
        <end position="175"/>
    </location>
</feature>
<proteinExistence type="predicted"/>
<accession>A0A420EHP2</accession>
<dbReference type="Pfam" id="PF21079">
    <property type="entry name" value="GDH_HM2"/>
    <property type="match status" value="1"/>
</dbReference>
<evidence type="ECO:0000259" key="5">
    <source>
        <dbReference type="Pfam" id="PF21076"/>
    </source>
</evidence>
<dbReference type="Pfam" id="PF21073">
    <property type="entry name" value="GDH_HM1"/>
    <property type="match status" value="1"/>
</dbReference>
<evidence type="ECO:0000259" key="6">
    <source>
        <dbReference type="Pfam" id="PF21077"/>
    </source>
</evidence>
<dbReference type="SUPFAM" id="SSF53223">
    <property type="entry name" value="Aminoacid dehydrogenase-like, N-terminal domain"/>
    <property type="match status" value="1"/>
</dbReference>
<organism evidence="7 8">
    <name type="scientific">Alginatibacterium sediminis</name>
    <dbReference type="NCBI Taxonomy" id="2164068"/>
    <lineage>
        <taxon>Bacteria</taxon>
        <taxon>Pseudomonadati</taxon>
        <taxon>Pseudomonadota</taxon>
        <taxon>Gammaproteobacteria</taxon>
        <taxon>Alteromonadales</taxon>
        <taxon>Alteromonadaceae</taxon>
        <taxon>Alginatibacterium</taxon>
    </lineage>
</organism>
<dbReference type="InterPro" id="IPR049058">
    <property type="entry name" value="NAD_Glu_DH_HM2"/>
</dbReference>
<dbReference type="InterPro" id="IPR036291">
    <property type="entry name" value="NAD(P)-bd_dom_sf"/>
</dbReference>
<dbReference type="InterPro" id="IPR048381">
    <property type="entry name" value="GDH_C"/>
</dbReference>
<dbReference type="RefSeq" id="WP_120354208.1">
    <property type="nucleotide sequence ID" value="NZ_RAQO01000004.1"/>
</dbReference>
<feature type="domain" description="NAD-glutamate dehydrogenase ACT2" evidence="5">
    <location>
        <begin position="404"/>
        <end position="493"/>
    </location>
</feature>
<dbReference type="Proteomes" id="UP000286482">
    <property type="component" value="Unassembled WGS sequence"/>
</dbReference>
<protein>
    <submittedName>
        <fullName evidence="7">NAD-glutamate dehydrogenase</fullName>
    </submittedName>
</protein>
<feature type="domain" description="NAD-glutamate dehydrogenase catalytic" evidence="2">
    <location>
        <begin position="726"/>
        <end position="1220"/>
    </location>
</feature>
<dbReference type="InterPro" id="IPR049059">
    <property type="entry name" value="NAD_Glu_DH_HM1"/>
</dbReference>
<reference evidence="7 8" key="1">
    <citation type="submission" date="2018-09" db="EMBL/GenBank/DDBJ databases">
        <authorList>
            <person name="Wang Z."/>
        </authorList>
    </citation>
    <scope>NUCLEOTIDE SEQUENCE [LARGE SCALE GENOMIC DNA]</scope>
    <source>
        <strain evidence="7 8">ALS 81</strain>
    </source>
</reference>
<dbReference type="Pfam" id="PF21076">
    <property type="entry name" value="GDH_ACT2"/>
    <property type="match status" value="1"/>
</dbReference>
<dbReference type="InterPro" id="IPR049064">
    <property type="entry name" value="NAD_Glu_DH_ACT3"/>
</dbReference>
<dbReference type="GO" id="GO:0004069">
    <property type="term" value="F:L-aspartate:2-oxoglutarate aminotransferase activity"/>
    <property type="evidence" value="ECO:0007669"/>
    <property type="project" value="InterPro"/>
</dbReference>
<sequence>MTSSQFSSSVLLEKVYKIVHHKLPADQALTAQQFMSILFGNMSHSDLLNRNDSDLYGVGIGLWNALNLSHESESHIRVYNPELSRHGWQSTHTILEIVVNDSPFLVDSMRMLLSRNAINCHLMLHQPIKVERNAQRHITKVAKASQSDEKLQTVFMVEIDRQSDEEALLKIRAEIELMLSEVDLVVNDWQPMLDELRTHTKTLSQYLGKQKSDQYQHSIAFLNWVGEHNFTLMGYRYYALKAVKGDYILSGAPESSLGLYKNIAAGQPVKLSTYTPSGRELALDDNPLILNKSNYLSRVHRPAYIDHVGIKDYNAKGQVIGEHRFIGLYASSIYNRSALEIPLIKQKLMQIMDSSGLKTGSHAFKALLNIMETYPRDELIQARANELLEIGLGVENIQERDLVRLFVRKDVYGRFYSCVVYTTKDRYNTALRIKTQEVLKQHFGSDEDVEFSTFFTEGNLARTHYIVKVGDPHQEYELTELEANLIEAARSWEDKLSDSLSSNFGEERGNELFNKYQDAFQRSYKEDVLPGSAVADITQLELLNSQNQLGMLFYRPQEENDNSNVVRLKLFHLSEPLHLSDILPILENTGLRVIGERPYRMITSDGSVYWILDFSMLYVGTSKLDIEKNRDNFQSTIAKVWNGALENDGFNKLVLGALASGREVALLRAYAKYMRQIGSNFSQTYIEETLVNYPQISQLLIALFKRRFQPSLKRSAESEANLESKIIKWLDSVENLDDDRIIRRFLEMIKATLRTNYYQRDAKKNEKDYISFKFNPSVISEMPKPLPHFEIFVYSPRVEGVHLRGGKVARGGLRWSDRREDFRTEVLGLVKAQQVKNTVIVPVGAKGGFVCKQLPAISDRDAWLEEGKACYRTFIRGLLDITDNNLHGEIVPPRDVVRHDEDDPYLVVAADKGTATFSDIANQLSDEYQFWMGDAFASGGSNGYDHKGMGITARGGWESVKRHFREIGIDCQTTDFSCVAIGDMAGDVFGNGMLLSKHTCLVAAFNHQHIIIDPKPDSASSYAERRRLFELPRSSWSDYNQELISEGGGIFLRSAKSIPLSKAMQSLLDTDASSLTPNQLIGLILRAKVDLFWNGGIGTYIKASSENNAEVGDRANDVLRINGSELGAKIVGEGGNLGITQLGRVEIAQHGGKINTDFTDNVGGVDCSDNEVNIKILLNSLVTDGELTQKHRNQVLVEMTDDVAKIVLRNAYRQSQSISISQLHQPSNAKEISRFMHHLEQQDELDRSLEFLPNDEELSERSVKGQSLERPEMAVLVAYAKMSLKQHLNVPQVSDNPFYTRILEQSFPRLLQDKYAEKMQHHPLRSEIIATRLANLIVDTVGFNFVTRLNEETGSTPAEICECFVVASEVFEVELTLQKIEALDNVIDAQLQLEMMDSLRRLMRRATRRFLTLRDRSLSIEQQIERYHPSFAALSGGLKKLLVNKDNEAVNKRADCFVGQGVPQGLACQMAQLNSIYSVLDLAEISAEQNQPLSEVAVIYFKLGADIGLHWFLHQINQQSVENHWQALARASFREDLDWQQRQLTQTVIAWDSSLKEQVLVDAWKQEHAQSLTRWSNMLNDFKTSGSHEFAKFSVLLRELNILNLNCSSK</sequence>
<keyword evidence="1" id="KW-0560">Oxidoreductase</keyword>
<evidence type="ECO:0000256" key="1">
    <source>
        <dbReference type="ARBA" id="ARBA00023002"/>
    </source>
</evidence>
<dbReference type="GO" id="GO:0006538">
    <property type="term" value="P:L-glutamate catabolic process"/>
    <property type="evidence" value="ECO:0007669"/>
    <property type="project" value="InterPro"/>
</dbReference>
<dbReference type="InterPro" id="IPR049056">
    <property type="entry name" value="NAD_Glu_DH_HM3"/>
</dbReference>
<dbReference type="InterPro" id="IPR007780">
    <property type="entry name" value="NAD_Glu_DH_bac"/>
</dbReference>
<dbReference type="Pfam" id="PF05088">
    <property type="entry name" value="Bac_GDH_CD"/>
    <property type="match status" value="1"/>
</dbReference>
<dbReference type="SUPFAM" id="SSF51735">
    <property type="entry name" value="NAD(P)-binding Rossmann-fold domains"/>
    <property type="match status" value="1"/>
</dbReference>
<dbReference type="InterPro" id="IPR049062">
    <property type="entry name" value="NAD_Glu_DH_ACT2"/>
</dbReference>
<evidence type="ECO:0000313" key="8">
    <source>
        <dbReference type="Proteomes" id="UP000286482"/>
    </source>
</evidence>
<dbReference type="PIRSF" id="PIRSF036761">
    <property type="entry name" value="GDH_Mll4104"/>
    <property type="match status" value="1"/>
</dbReference>
<dbReference type="InterPro" id="IPR024727">
    <property type="entry name" value="NAD_Glu_DH_N_ACT1"/>
</dbReference>
<dbReference type="Pfam" id="PF21074">
    <property type="entry name" value="GDH_C"/>
    <property type="match status" value="1"/>
</dbReference>